<name>A0AC34FW63_9BILA</name>
<accession>A0AC34FW63</accession>
<evidence type="ECO:0000313" key="2">
    <source>
        <dbReference type="WBParaSite" id="ES5_v2.g21216.t1"/>
    </source>
</evidence>
<proteinExistence type="predicted"/>
<reference evidence="2" key="1">
    <citation type="submission" date="2022-11" db="UniProtKB">
        <authorList>
            <consortium name="WormBaseParasite"/>
        </authorList>
    </citation>
    <scope>IDENTIFICATION</scope>
</reference>
<dbReference type="Proteomes" id="UP000887579">
    <property type="component" value="Unplaced"/>
</dbReference>
<evidence type="ECO:0000313" key="1">
    <source>
        <dbReference type="Proteomes" id="UP000887579"/>
    </source>
</evidence>
<sequence length="296" mass="33392">MPMASAASPPALANSSQPIYSALLPRNKHHHDPTQPSTSSEFEEMPIQSSMPSTKVSTNNGITLPPNLLRIVNSTSKFNSHKLRLCLKLNETDFTNPKILFEYLPTEYDPANEPQFVFSVGSHKIFSFDTYDTVFPSKTSQQEICVNCLPELLQTLFAGFDASLMYFGAISRHFANEDNSENEVKCTEDPALGIIIENRSEIRVETVDQALYYLDRVHDHRASEEEEIQRSSHTLFYLTLYRYETHTTGLQSGKSRLCFIDLGLGEKNSKSGYMTMPVLGQILLSIFQGQKHLPSR</sequence>
<protein>
    <submittedName>
        <fullName evidence="2">Kinesin motor domain-containing protein</fullName>
    </submittedName>
</protein>
<organism evidence="1 2">
    <name type="scientific">Panagrolaimus sp. ES5</name>
    <dbReference type="NCBI Taxonomy" id="591445"/>
    <lineage>
        <taxon>Eukaryota</taxon>
        <taxon>Metazoa</taxon>
        <taxon>Ecdysozoa</taxon>
        <taxon>Nematoda</taxon>
        <taxon>Chromadorea</taxon>
        <taxon>Rhabditida</taxon>
        <taxon>Tylenchina</taxon>
        <taxon>Panagrolaimomorpha</taxon>
        <taxon>Panagrolaimoidea</taxon>
        <taxon>Panagrolaimidae</taxon>
        <taxon>Panagrolaimus</taxon>
    </lineage>
</organism>
<dbReference type="WBParaSite" id="ES5_v2.g21216.t1">
    <property type="protein sequence ID" value="ES5_v2.g21216.t1"/>
    <property type="gene ID" value="ES5_v2.g21216"/>
</dbReference>